<feature type="region of interest" description="Disordered" evidence="1">
    <location>
        <begin position="868"/>
        <end position="904"/>
    </location>
</feature>
<feature type="region of interest" description="Disordered" evidence="1">
    <location>
        <begin position="1390"/>
        <end position="1421"/>
    </location>
</feature>
<evidence type="ECO:0000256" key="1">
    <source>
        <dbReference type="SAM" id="MobiDB-lite"/>
    </source>
</evidence>
<gene>
    <name evidence="3" type="ORF">PHET_05394</name>
</gene>
<feature type="domain" description="DUF4537" evidence="2">
    <location>
        <begin position="384"/>
        <end position="516"/>
    </location>
</feature>
<feature type="compositionally biased region" description="Basic and acidic residues" evidence="1">
    <location>
        <begin position="4603"/>
        <end position="4616"/>
    </location>
</feature>
<feature type="region of interest" description="Disordered" evidence="1">
    <location>
        <begin position="333"/>
        <end position="352"/>
    </location>
</feature>
<feature type="compositionally biased region" description="Polar residues" evidence="1">
    <location>
        <begin position="4509"/>
        <end position="4525"/>
    </location>
</feature>
<feature type="compositionally biased region" description="Pro residues" evidence="1">
    <location>
        <begin position="642"/>
        <end position="658"/>
    </location>
</feature>
<feature type="region of interest" description="Disordered" evidence="1">
    <location>
        <begin position="3530"/>
        <end position="3556"/>
    </location>
</feature>
<feature type="compositionally biased region" description="Polar residues" evidence="1">
    <location>
        <begin position="3419"/>
        <end position="3428"/>
    </location>
</feature>
<feature type="region of interest" description="Disordered" evidence="1">
    <location>
        <begin position="2493"/>
        <end position="2522"/>
    </location>
</feature>
<dbReference type="EMBL" id="LUCH01002452">
    <property type="protein sequence ID" value="KAF5401469.1"/>
    <property type="molecule type" value="Genomic_DNA"/>
</dbReference>
<evidence type="ECO:0000313" key="4">
    <source>
        <dbReference type="Proteomes" id="UP000748531"/>
    </source>
</evidence>
<feature type="compositionally biased region" description="Basic residues" evidence="1">
    <location>
        <begin position="685"/>
        <end position="700"/>
    </location>
</feature>
<name>A0A8J4WIN6_9TREM</name>
<feature type="region of interest" description="Disordered" evidence="1">
    <location>
        <begin position="3413"/>
        <end position="3461"/>
    </location>
</feature>
<dbReference type="OrthoDB" id="6255377at2759"/>
<feature type="compositionally biased region" description="Basic and acidic residues" evidence="1">
    <location>
        <begin position="4562"/>
        <end position="4576"/>
    </location>
</feature>
<feature type="region of interest" description="Disordered" evidence="1">
    <location>
        <begin position="640"/>
        <end position="704"/>
    </location>
</feature>
<feature type="region of interest" description="Disordered" evidence="1">
    <location>
        <begin position="4484"/>
        <end position="4616"/>
    </location>
</feature>
<dbReference type="Proteomes" id="UP000748531">
    <property type="component" value="Unassembled WGS sequence"/>
</dbReference>
<feature type="compositionally biased region" description="Basic and acidic residues" evidence="1">
    <location>
        <begin position="569"/>
        <end position="585"/>
    </location>
</feature>
<feature type="compositionally biased region" description="Polar residues" evidence="1">
    <location>
        <begin position="4731"/>
        <end position="4745"/>
    </location>
</feature>
<feature type="compositionally biased region" description="Polar residues" evidence="1">
    <location>
        <begin position="4545"/>
        <end position="4561"/>
    </location>
</feature>
<feature type="compositionally biased region" description="Basic residues" evidence="1">
    <location>
        <begin position="539"/>
        <end position="548"/>
    </location>
</feature>
<feature type="region of interest" description="Disordered" evidence="1">
    <location>
        <begin position="270"/>
        <end position="294"/>
    </location>
</feature>
<keyword evidence="4" id="KW-1185">Reference proteome</keyword>
<feature type="compositionally biased region" description="Low complexity" evidence="1">
    <location>
        <begin position="2793"/>
        <end position="2805"/>
    </location>
</feature>
<feature type="region of interest" description="Disordered" evidence="1">
    <location>
        <begin position="525"/>
        <end position="592"/>
    </location>
</feature>
<organism evidence="3 4">
    <name type="scientific">Paragonimus heterotremus</name>
    <dbReference type="NCBI Taxonomy" id="100268"/>
    <lineage>
        <taxon>Eukaryota</taxon>
        <taxon>Metazoa</taxon>
        <taxon>Spiralia</taxon>
        <taxon>Lophotrochozoa</taxon>
        <taxon>Platyhelminthes</taxon>
        <taxon>Trematoda</taxon>
        <taxon>Digenea</taxon>
        <taxon>Plagiorchiida</taxon>
        <taxon>Troglotremata</taxon>
        <taxon>Troglotrematidae</taxon>
        <taxon>Paragonimus</taxon>
    </lineage>
</organism>
<sequence>MSSPRTIKPTCSLCYGLLQRTFSPNVYGVLPGCSWSVFSSQTNNSAQTDTDHLSVDEPLRLSPNSFLIPSINSSPSHRLDQPCTCLHCRYMGKNRARTLSPASVRSPDPTITEIYNAKSFTLSPDLSQRDLVSDSYELGLPTLHKTPTAGGVWAWDTRYIPPQRTESPWLPSGMLSRLYLKRYTCCRCGKFGHGSYQRRLRTPDGMPCCKAVLRRRRHRRYVLLRSSMPNIIGGWQFSPDEKIPELFPDDDCAGHCQLLGKDQLTFGDSSIDQRRTKSSELTAGKSVTYHSSDRTLSPPTYLHMRKALCKTTSPLSQPLQPIAYKDVQSKSTETKPLRFVSPTKESRSKHKSKRCPKDLILPVLSPPLGPTDTQMVRILRRQCHQRVIAFNDSDGIFYPGLVQKCVSPESSIIRFRHNGILSEVPNQLTLPVTDMLHTQPLNDGDTVLVRVKNLNEACECWIPARVTGGFLGSPDPRYPLRHRYQIRLFSGAKHVFRRRDILRISPLFYKSLIEYIKVKRGTDVPEQPVATGEGEIRARSKTRKRKRKVEPPNRPHPVVSPRLLRPKQVKKEPELNTPPEKEAPKGGDVIIPRPFTKRIPEKRDKPVTSPEKITALPIAHKPLGNVKPPSVAMRPARVIAKPAPPPSLPPARPAPPRTEPLVITPRKPIKEESKPAVLATPTPKPKPKKPPPRKPRKVHAKPQMNIDVSAQKETPDELIPDVHCLPDSTIIDTYPFLLEERQDHIVPSLKAESMEQMVDPQILEQPGDAVIDQMSVQADKTFAVNSPNETQDNEEMKQVDKLVVIQQEEYVPAASGRERSADILSACDGTEEPKLAESFNEPSKDVNFYDVQENVKDGTSEVDRVIREPSEESNKQSILSVEQMAAEDRELSKSPDTKRQLPDDDLTIELQDGITGHVERPESLSVKLDDAIEGEKISVDDEKENVAVRTTTTTSTVQDEVVREGIAEDKTSQKRTYDETVREVTKQDSPPHTELEPTNTADAYRAMVSDLTLKAKHKTTTSNQKPDEVSSGPKFTKHIRDEARQDICSPDPSDVEKIKTVSISEVSTDREPTKQLQVLTAQNEVISGLAKTANLSSKNLRKQLNDADIEGTVSLKASDAVPFRPIPDNLSLVKQDVSSVTNMSAQPIPLIKPAEFSQKITENDQFVKQIHDERSGTTTILQDTSVKSIPTVPVEALSGSKENDRDANHLAHQDAKLFEDVQQHRVNSENQFEKQIQDETVNDLTLPATLSKSSVGLEPSDLASEVQEPNVPKPKAVEQKLEDDTLKSKVGNMFQNQIHDESVEQTNQPEPQSLQSIRSPSSVVLATELESDGSVISPTTKAFEELSTEQRHISVGGRWRQQLHDEEICRIETPEIPTVSLLRSHSSTEYSSKVESIKHHPPPITDAQASMHPDRNHAKTDQTWVKQIRDEQINQISVSETSVSQPVDVISQSGQRSIEREHAHRESLANVQIPIEKTAQQSAVDGDRKWTSQIHDESIDVTTLSEAPVLHPLRSLPSVVVPIGELHETPADQITAFGGSGKIVHEKDISVIKGQDQTVDQKPQPQSTSVHSVLPTIGPSVSAEDRELEVVQLEADTTVSMNGQQLKKIYSTLQSTSQEINKTGELEANAQITAHLSTVSLKPDVFETDELPTRGGLERLTVRQSAAEIWGDHGRTVSPGFHSGLRSTATTLMDNKMENTVVNPLFERDDMIDKQADAVVPSEKDESKVVHSFHLTYPSDMPKKPVDGKSCKEPYAQVVTIQPGGASASNFEHDLLIQDLNITYREHVELSDEASGVILAPDRTITLKAQYATTTTDGQLDTDVPVMVSPPVDEMLAERWASGVPYEHGSLNEVLPPPPDDRPNQPNGLDVDGTALPNLHIELNVTLAGRNKPDRTFLKQFLLKPEKAAESTNQAVSVGSTNIATSISVAQREQCEPSFTDHENSEGVETYGATSPTLFSPVSRPHSVNSYKSTLHTQLTYSDRNMDSVQTTATIRLNNPSQLCSSSRYQITNRFRSRSCDSVLEEREKRYPNAASNGYDIYDVRISQTIHTRSSSAKPAHDERTQCQQRQTDTQTRRRRVQAAEVAARAALADSGQTLGFVSKYSLEIRSMAEDVYLDPSRYHKQKMDENVFIVPTLSTSPVECSSSPSYKLNPDELPLHPKRIGLTYLSQIDVEPLVVDGGSLVHRNIVHVMRDASIVDMDLLESLSVTSLVVPKEVAISNEYEFEVEKTGSKSMSVSPTASTMQLTMDAIEPSRHECQNLSASQSPIESRDPLPIRLVPAVCDAQFKNTHMKVDSVFNTTGRKPFQVSAKLEQLSYNVKQAQQPTTSSRELAHYLTDASRLHDISFGKALDKHHNKSSISSSLVSTSTVEIVLKTETSDQILLDLAEEPNVCAYFTKYQMARPMSIVPKLENGCGSQRFRPTERQNFLGDVDHVGVKSQTRLASYAIRMALSVNDENSTSPHESVHNKTYPVYVPDRYSVKPLIWKQESSVSHSREAHPQPPIERPTTPTPGLQKHTWFDSGKPLIQKTNFEGEDLSDEITILNLAVSIVYVDEGEIEVITRIDVRNMDNENDRLPSEILQAACGPDEGVDLACEPECCPQTLAELDSTAESTVAPKSATLNMSSITKIDHSATNETEFRTPVGADLSGLPLNHGSQNSLSAVQNEHEPVDEEQISGDIFEIALEQNMRFRNGELQVESMIATNGSRESVRAVPSLSIKNINDSNSHCSCTTKTKRNYSDAHSCSLPKINHVIQFEKPEDFYLNDNKKSQNCPALYEVLKADDSYSTVSSSSQFGSAGLSHSANRSPEPEDLYHTENNNNQGIKRRCSSDCSLRVHTSEHTEPPPVNSEKQKYTEGNNMSSVTTQAMRSNTIMFPQMHKRPSSRPGYKKLFSIKDRRLIVSLPDLQCATRYIRIGQPSVLLISGVHRTTIASAICNDHQTDDVLYEYIQSMECYSTVMCGFSYAPACENKTPVFCHQNKPWSLARYDDNYRQSKSSPSFGLNTQVEKQINQTNKKSNRLETNLSNHVDIWLAQAGISVQGTSLFVGQQCKPRLSLGLTLKSQPILLPRQKFKQTILETNDTHVWCNLENFTGTSCSNSGEFGSGYSSEQLTSDISAGFRHISKPSSYDPILLSTSRRMRRKRHRGRLLVKSQEILQQSEAVTSQLKSIPGSNLGELLEELPAKITVASTYNEKIENVSSTHILREYVHGVYLHHMENMRLCLMGQNSLSCRTSEQIYELASNVLINIESHLNLSSKPRLVTICSVLQEVAVQHEIALCSSCITARLGELIFCTHINHSACLPNGFGTMKTEEQVHFTQLESIDKLHVIQGCFNWDVQTYCFLVSDKSNSLTRDTCNLSENDLIRYFDLNLCSSKTSSTAIASKTDLSECLQNKTCLIAGDTCSRQAKQDYVHHPSDNGSSPQNNDLFEDSAGNFCPPSPTQTSDGIDEPFDDEEEDEDITEATLSPLENDVNFYVLPVASRQKTVFVERCTPPLVHQITEADETNKVYYLSEGENESLNEYVHSIEFDSGNSPESDSHKHRSEFQRGVKKKAKTATPQMVHMNRLTQESPLRHIGSLKQPLEISCFSSSSHNTFETVEIPVRSPELTTKRSVYADTSKLKPHYNRLQPILFVALEVTRQLFEAERGTDTNFELPSDLSNQIIPVCFVESAHMVDEFYSDDMRLLHAIHFTRDVFLFNLAARWYTNIISSVDMNPFPKTTYEVHHSGHVSSLGLVHNLLSDGVPEKPTETCFARTEGTVPAFQKNDRFAIVRMQSIVAHLLSAVFFPSIIFLIHNSARVAYFQTPEGFILFHSYTQKPYSICEVRRIYPWLYVHATNRLDYLQGSQTVGLTRNTLVEQSYRAAATILPMIQQDQLPRLCMLTCSSLSKNIPNNDNSKSTGYPEKQQLNLSSVEDMCTSPCKNNCELTQLALFHSVSKAAPNSIDVLHNCSDEYYSRSTFLTQLETVQYKLKSIPSNLSVESQLEQTTSGLGSKDEKLPFVFREAIIGSTEFHENINTDKMDEKLSQVVHEFFRQDHVFDTLHFLPDLLSLRYVEWCRPVSIHLSGSHRISHLSQPVNLGDCLSLLTCSTKQKQPTNVLILSRVSEQYTPPFTRQTSVKYLKSQPSRVSKLIQNSLGTPSNISNAYTNCTVQTVRPLLKVHAFSELIQGALHPNQNASFQRQSWCATLKFFWDVDLHDFFCIPAKKYLSPLIASIQCTSFRWVTIAFNHYSSFDSFRVTVESACRNRCTCIYTAKNTSIIRLVKASYRVQRYSEDSISYDWMLARTDTITETDISRCSASNMWSTRTKERVGIQDRSSRMELIPSQTVPPHDHSITSSLCEPLKSGDFKTKGPFCRQIDFKRRHKTVRSKANVGKRTCEPQIKKSKTTGIVPMIPNKCKNLTATDTNKCPPKQTTLQTRKNVGDNRRRQWSAPPIRSFVNALLTGRDNAMTRVSENKKANQNMTILPIAGDVLEGGNVFPSDTYEKTDSSLPTTTMSGGKTRSHIIEPNSTEHATLRPPQQTRSRIPVPIQPSVTTAKAGWGNLASNRSVLSRGHGSSHSTKWEANSDKAQRDASPKASLQAMDVGPRTTHSRSIPRIVRRMNCDDPDKNKRSECNPHKIVELSKYFQNPTRDYTQLGTLQKPDVQRYNVISHRTLDGPTRLTIPHVVKDRPKAAGQRPGTIIRKGSGIQLSSANNFGDHKKTIYLARRLTEPGSFATNNETPNEPLRSLTKNVRVGTNRSHPR</sequence>
<feature type="region of interest" description="Disordered" evidence="1">
    <location>
        <begin position="966"/>
        <end position="997"/>
    </location>
</feature>
<accession>A0A8J4WIN6</accession>
<feature type="region of interest" description="Disordered" evidence="1">
    <location>
        <begin position="1254"/>
        <end position="1278"/>
    </location>
</feature>
<comment type="caution">
    <text evidence="3">The sequence shown here is derived from an EMBL/GenBank/DDBJ whole genome shotgun (WGS) entry which is preliminary data.</text>
</comment>
<feature type="compositionally biased region" description="Basic and acidic residues" evidence="1">
    <location>
        <begin position="966"/>
        <end position="995"/>
    </location>
</feature>
<evidence type="ECO:0000259" key="2">
    <source>
        <dbReference type="Pfam" id="PF15057"/>
    </source>
</evidence>
<feature type="region of interest" description="Disordered" evidence="1">
    <location>
        <begin position="4715"/>
        <end position="4745"/>
    </location>
</feature>
<feature type="compositionally biased region" description="Polar residues" evidence="1">
    <location>
        <begin position="4490"/>
        <end position="4501"/>
    </location>
</feature>
<dbReference type="Pfam" id="PF15057">
    <property type="entry name" value="DUF4537"/>
    <property type="match status" value="1"/>
</dbReference>
<feature type="region of interest" description="Disordered" evidence="1">
    <location>
        <begin position="2838"/>
        <end position="2857"/>
    </location>
</feature>
<feature type="region of interest" description="Disordered" evidence="1">
    <location>
        <begin position="2793"/>
        <end position="2828"/>
    </location>
</feature>
<feature type="compositionally biased region" description="Polar residues" evidence="1">
    <location>
        <begin position="1557"/>
        <end position="1571"/>
    </location>
</feature>
<protein>
    <recommendedName>
        <fullName evidence="2">DUF4537 domain-containing protein</fullName>
    </recommendedName>
</protein>
<feature type="region of interest" description="Disordered" evidence="1">
    <location>
        <begin position="1557"/>
        <end position="1576"/>
    </location>
</feature>
<dbReference type="InterPro" id="IPR032770">
    <property type="entry name" value="DUF4537"/>
</dbReference>
<proteinExistence type="predicted"/>
<feature type="region of interest" description="Disordered" evidence="1">
    <location>
        <begin position="2052"/>
        <end position="2077"/>
    </location>
</feature>
<feature type="region of interest" description="Disordered" evidence="1">
    <location>
        <begin position="1848"/>
        <end position="1873"/>
    </location>
</feature>
<evidence type="ECO:0000313" key="3">
    <source>
        <dbReference type="EMBL" id="KAF5401469.1"/>
    </source>
</evidence>
<feature type="compositionally biased region" description="Basic and acidic residues" evidence="1">
    <location>
        <begin position="886"/>
        <end position="902"/>
    </location>
</feature>
<reference evidence="3" key="1">
    <citation type="submission" date="2019-05" db="EMBL/GenBank/DDBJ databases">
        <title>Annotation for the trematode Paragonimus heterotremus.</title>
        <authorList>
            <person name="Choi Y.-J."/>
        </authorList>
    </citation>
    <scope>NUCLEOTIDE SEQUENCE</scope>
    <source>
        <strain evidence="3">LC</strain>
    </source>
</reference>
<feature type="compositionally biased region" description="Acidic residues" evidence="1">
    <location>
        <begin position="3448"/>
        <end position="3461"/>
    </location>
</feature>